<evidence type="ECO:0000313" key="3">
    <source>
        <dbReference type="Proteomes" id="UP001331936"/>
    </source>
</evidence>
<dbReference type="EC" id="2.4.-.-" evidence="2"/>
<keyword evidence="2" id="KW-0328">Glycosyltransferase</keyword>
<dbReference type="SUPFAM" id="SSF53448">
    <property type="entry name" value="Nucleotide-diphospho-sugar transferases"/>
    <property type="match status" value="1"/>
</dbReference>
<keyword evidence="3" id="KW-1185">Reference proteome</keyword>
<dbReference type="RefSeq" id="WP_330151611.1">
    <property type="nucleotide sequence ID" value="NZ_JAUZMZ010000034.1"/>
</dbReference>
<reference evidence="2 3" key="1">
    <citation type="submission" date="2023-08" db="EMBL/GenBank/DDBJ databases">
        <authorList>
            <person name="Girao M."/>
            <person name="Carvalho M.F."/>
        </authorList>
    </citation>
    <scope>NUCLEOTIDE SEQUENCE [LARGE SCALE GENOMIC DNA]</scope>
    <source>
        <strain evidence="2 3">CC-R104</strain>
    </source>
</reference>
<dbReference type="Proteomes" id="UP001331936">
    <property type="component" value="Unassembled WGS sequence"/>
</dbReference>
<keyword evidence="2" id="KW-0808">Transferase</keyword>
<evidence type="ECO:0000259" key="1">
    <source>
        <dbReference type="Pfam" id="PF00535"/>
    </source>
</evidence>
<dbReference type="CDD" id="cd00761">
    <property type="entry name" value="Glyco_tranf_GTA_type"/>
    <property type="match status" value="1"/>
</dbReference>
<accession>A0ABU7JS99</accession>
<dbReference type="GO" id="GO:0016757">
    <property type="term" value="F:glycosyltransferase activity"/>
    <property type="evidence" value="ECO:0007669"/>
    <property type="project" value="UniProtKB-KW"/>
</dbReference>
<proteinExistence type="predicted"/>
<dbReference type="PANTHER" id="PTHR43685:SF14">
    <property type="entry name" value="GLYCOSYLTRANSFERASE 2-LIKE DOMAIN-CONTAINING PROTEIN"/>
    <property type="match status" value="1"/>
</dbReference>
<feature type="domain" description="Glycosyltransferase 2-like" evidence="1">
    <location>
        <begin position="7"/>
        <end position="133"/>
    </location>
</feature>
<dbReference type="InterPro" id="IPR001173">
    <property type="entry name" value="Glyco_trans_2-like"/>
</dbReference>
<dbReference type="Gene3D" id="3.90.550.10">
    <property type="entry name" value="Spore Coat Polysaccharide Biosynthesis Protein SpsA, Chain A"/>
    <property type="match status" value="1"/>
</dbReference>
<organism evidence="2 3">
    <name type="scientific">Rhodococcus chondri</name>
    <dbReference type="NCBI Taxonomy" id="3065941"/>
    <lineage>
        <taxon>Bacteria</taxon>
        <taxon>Bacillati</taxon>
        <taxon>Actinomycetota</taxon>
        <taxon>Actinomycetes</taxon>
        <taxon>Mycobacteriales</taxon>
        <taxon>Nocardiaceae</taxon>
        <taxon>Rhodococcus</taxon>
    </lineage>
</organism>
<dbReference type="EMBL" id="JAUZMZ010000034">
    <property type="protein sequence ID" value="MEE2032187.1"/>
    <property type="molecule type" value="Genomic_DNA"/>
</dbReference>
<comment type="caution">
    <text evidence="2">The sequence shown here is derived from an EMBL/GenBank/DDBJ whole genome shotgun (WGS) entry which is preliminary data.</text>
</comment>
<dbReference type="InterPro" id="IPR050834">
    <property type="entry name" value="Glycosyltransf_2"/>
</dbReference>
<dbReference type="InterPro" id="IPR029044">
    <property type="entry name" value="Nucleotide-diphossugar_trans"/>
</dbReference>
<evidence type="ECO:0000313" key="2">
    <source>
        <dbReference type="EMBL" id="MEE2032187.1"/>
    </source>
</evidence>
<dbReference type="PANTHER" id="PTHR43685">
    <property type="entry name" value="GLYCOSYLTRANSFERASE"/>
    <property type="match status" value="1"/>
</dbReference>
<gene>
    <name evidence="2" type="ORF">Q8814_08710</name>
</gene>
<dbReference type="Pfam" id="PF00535">
    <property type="entry name" value="Glycos_transf_2"/>
    <property type="match status" value="1"/>
</dbReference>
<protein>
    <submittedName>
        <fullName evidence="2">Glycosyltransferase family 2 protein</fullName>
        <ecNumber evidence="2">2.4.-.-</ecNumber>
    </submittedName>
</protein>
<sequence length="302" mass="33282">MSKTRLSVVIPVFNEEEYIGSCLRSLLAQEAELSEIIVVDNNSTDSSREIIQGFVLDNPKVRLLCEPNPGVAHARNRGFEAATGDVFARIDADTRVSSNWARAIIGYFDRDDTASVGGITGLNDSYDSPYRGLEKRVVDWQVERGILGGEKRLANLHGANMAIRARAWERVRERVSADSGIHEDFDLGICLTKAGFGIAQLDRMRVEVSPRRAYTSPVDFMAYTKATLATGTLHGVVGARFRLAVAVHWLGHLVVWLAYRPYDPATKRFSARKAFVGGGERSLPVAGPAEDGRRHPVCAARR</sequence>
<name>A0ABU7JS99_9NOCA</name>